<keyword evidence="5" id="KW-0812">Transmembrane</keyword>
<dbReference type="CDD" id="cd00342">
    <property type="entry name" value="gram_neg_porins"/>
    <property type="match status" value="1"/>
</dbReference>
<accession>A0ABS2GRJ2</accession>
<sequence length="359" mass="38161">MKKTLAAVAVLGAFAGTALAADVTLYGKVDLGLQYVHQDDKGVKTDNWGLKSGNSSSSRFGLKGQEQISEDLTVGFQLEHGFNADDGSDSAENKAFSRESRLYVKTDYGTLHMGRFGALDSGTGSIDVAAGFTASGTGYGTNINDQGRVFNTYSRLDNSIAYTSPEFAGMTVHAMASLGNDQGTAKEASSDVDRYYGLAVTGQWGNFGAGLVVSQVDRGHVQSALYDDDSTNVTAGVNYDFGVAQTFLAANYYKGGQVLDAKDDEVTAKDYSQWGVSFSVAAPIAGGKLETAVGYAMGTDDARASDADEYKVFNVGAYYSYPLSKRTYVYAGVGYDQVEDFDGEKTKTTEVISGLVHNF</sequence>
<evidence type="ECO:0000256" key="4">
    <source>
        <dbReference type="ARBA" id="ARBA00022452"/>
    </source>
</evidence>
<keyword evidence="8" id="KW-0626">Porin</keyword>
<dbReference type="PRINTS" id="PR00182">
    <property type="entry name" value="ECOLNEIPORIN"/>
</dbReference>
<dbReference type="RefSeq" id="WP_205049681.1">
    <property type="nucleotide sequence ID" value="NZ_JACJKX010000002.1"/>
</dbReference>
<proteinExistence type="predicted"/>
<evidence type="ECO:0000313" key="14">
    <source>
        <dbReference type="Proteomes" id="UP000777002"/>
    </source>
</evidence>
<evidence type="ECO:0000256" key="10">
    <source>
        <dbReference type="ARBA" id="ARBA00023237"/>
    </source>
</evidence>
<evidence type="ECO:0000259" key="12">
    <source>
        <dbReference type="Pfam" id="PF13609"/>
    </source>
</evidence>
<gene>
    <name evidence="13" type="ORF">H5985_02205</name>
</gene>
<organism evidence="13 14">
    <name type="scientific">Parasutterella secunda</name>
    <dbReference type="NCBI Taxonomy" id="626947"/>
    <lineage>
        <taxon>Bacteria</taxon>
        <taxon>Pseudomonadati</taxon>
        <taxon>Pseudomonadota</taxon>
        <taxon>Betaproteobacteria</taxon>
        <taxon>Burkholderiales</taxon>
        <taxon>Sutterellaceae</taxon>
        <taxon>Parasutterella</taxon>
    </lineage>
</organism>
<keyword evidence="3" id="KW-0813">Transport</keyword>
<protein>
    <submittedName>
        <fullName evidence="13">Porin</fullName>
    </submittedName>
</protein>
<dbReference type="SUPFAM" id="SSF56935">
    <property type="entry name" value="Porins"/>
    <property type="match status" value="1"/>
</dbReference>
<feature type="domain" description="Porin" evidence="12">
    <location>
        <begin position="7"/>
        <end position="338"/>
    </location>
</feature>
<comment type="subcellular location">
    <subcellularLocation>
        <location evidence="1">Cell outer membrane</location>
        <topology evidence="1">Multi-pass membrane protein</topology>
    </subcellularLocation>
</comment>
<evidence type="ECO:0000256" key="5">
    <source>
        <dbReference type="ARBA" id="ARBA00022692"/>
    </source>
</evidence>
<dbReference type="InterPro" id="IPR023614">
    <property type="entry name" value="Porin_dom_sf"/>
</dbReference>
<evidence type="ECO:0000256" key="3">
    <source>
        <dbReference type="ARBA" id="ARBA00022448"/>
    </source>
</evidence>
<keyword evidence="10" id="KW-0998">Cell outer membrane</keyword>
<dbReference type="PANTHER" id="PTHR34501:SF9">
    <property type="entry name" value="MAJOR OUTER MEMBRANE PROTEIN P.IA"/>
    <property type="match status" value="1"/>
</dbReference>
<evidence type="ECO:0000256" key="2">
    <source>
        <dbReference type="ARBA" id="ARBA00011233"/>
    </source>
</evidence>
<reference evidence="13 14" key="1">
    <citation type="journal article" date="2021" name="Sci. Rep.">
        <title>The distribution of antibiotic resistance genes in chicken gut microbiota commensals.</title>
        <authorList>
            <person name="Juricova H."/>
            <person name="Matiasovicova J."/>
            <person name="Kubasova T."/>
            <person name="Cejkova D."/>
            <person name="Rychlik I."/>
        </authorList>
    </citation>
    <scope>NUCLEOTIDE SEQUENCE [LARGE SCALE GENOMIC DNA]</scope>
    <source>
        <strain evidence="13 14">An562</strain>
    </source>
</reference>
<dbReference type="InterPro" id="IPR001702">
    <property type="entry name" value="Porin_Gram-ve"/>
</dbReference>
<keyword evidence="6 11" id="KW-0732">Signal</keyword>
<evidence type="ECO:0000256" key="1">
    <source>
        <dbReference type="ARBA" id="ARBA00004571"/>
    </source>
</evidence>
<feature type="signal peptide" evidence="11">
    <location>
        <begin position="1"/>
        <end position="20"/>
    </location>
</feature>
<keyword evidence="9" id="KW-0472">Membrane</keyword>
<keyword evidence="4" id="KW-1134">Transmembrane beta strand</keyword>
<dbReference type="InterPro" id="IPR050298">
    <property type="entry name" value="Gram-neg_bact_OMP"/>
</dbReference>
<keyword evidence="14" id="KW-1185">Reference proteome</keyword>
<evidence type="ECO:0000256" key="11">
    <source>
        <dbReference type="SAM" id="SignalP"/>
    </source>
</evidence>
<evidence type="ECO:0000313" key="13">
    <source>
        <dbReference type="EMBL" id="MBM6928086.1"/>
    </source>
</evidence>
<name>A0ABS2GRJ2_9BURK</name>
<evidence type="ECO:0000256" key="9">
    <source>
        <dbReference type="ARBA" id="ARBA00023136"/>
    </source>
</evidence>
<dbReference type="PANTHER" id="PTHR34501">
    <property type="entry name" value="PROTEIN YDDL-RELATED"/>
    <property type="match status" value="1"/>
</dbReference>
<dbReference type="Proteomes" id="UP000777002">
    <property type="component" value="Unassembled WGS sequence"/>
</dbReference>
<keyword evidence="7" id="KW-0406">Ion transport</keyword>
<dbReference type="Pfam" id="PF13609">
    <property type="entry name" value="Porin_4"/>
    <property type="match status" value="1"/>
</dbReference>
<comment type="subunit">
    <text evidence="2">Homotrimer.</text>
</comment>
<comment type="caution">
    <text evidence="13">The sequence shown here is derived from an EMBL/GenBank/DDBJ whole genome shotgun (WGS) entry which is preliminary data.</text>
</comment>
<evidence type="ECO:0000256" key="8">
    <source>
        <dbReference type="ARBA" id="ARBA00023114"/>
    </source>
</evidence>
<dbReference type="InterPro" id="IPR033900">
    <property type="entry name" value="Gram_neg_porin_domain"/>
</dbReference>
<evidence type="ECO:0000256" key="7">
    <source>
        <dbReference type="ARBA" id="ARBA00023065"/>
    </source>
</evidence>
<dbReference type="EMBL" id="JACJKX010000002">
    <property type="protein sequence ID" value="MBM6928086.1"/>
    <property type="molecule type" value="Genomic_DNA"/>
</dbReference>
<evidence type="ECO:0000256" key="6">
    <source>
        <dbReference type="ARBA" id="ARBA00022729"/>
    </source>
</evidence>
<feature type="chain" id="PRO_5047052775" evidence="11">
    <location>
        <begin position="21"/>
        <end position="359"/>
    </location>
</feature>
<dbReference type="Gene3D" id="2.40.160.10">
    <property type="entry name" value="Porin"/>
    <property type="match status" value="1"/>
</dbReference>